<dbReference type="OrthoDB" id="157137at2"/>
<keyword evidence="3" id="KW-1185">Reference proteome</keyword>
<dbReference type="AlphaFoldDB" id="A0A286DYU7"/>
<organism evidence="2 3">
    <name type="scientific">Streptomyces zhaozhouensis</name>
    <dbReference type="NCBI Taxonomy" id="1300267"/>
    <lineage>
        <taxon>Bacteria</taxon>
        <taxon>Bacillati</taxon>
        <taxon>Actinomycetota</taxon>
        <taxon>Actinomycetes</taxon>
        <taxon>Kitasatosporales</taxon>
        <taxon>Streptomycetaceae</taxon>
        <taxon>Streptomyces</taxon>
    </lineage>
</organism>
<protein>
    <submittedName>
        <fullName evidence="2">ABC-2 family transporter protein</fullName>
    </submittedName>
</protein>
<reference evidence="2 3" key="1">
    <citation type="submission" date="2017-09" db="EMBL/GenBank/DDBJ databases">
        <authorList>
            <person name="Ehlers B."/>
            <person name="Leendertz F.H."/>
        </authorList>
    </citation>
    <scope>NUCLEOTIDE SEQUENCE [LARGE SCALE GENOMIC DNA]</scope>
    <source>
        <strain evidence="2 3">CGMCC 4.7095</strain>
    </source>
</reference>
<feature type="transmembrane region" description="Helical" evidence="1">
    <location>
        <begin position="65"/>
        <end position="85"/>
    </location>
</feature>
<evidence type="ECO:0000256" key="1">
    <source>
        <dbReference type="SAM" id="Phobius"/>
    </source>
</evidence>
<dbReference type="GO" id="GO:0005886">
    <property type="term" value="C:plasma membrane"/>
    <property type="evidence" value="ECO:0007669"/>
    <property type="project" value="UniProtKB-SubCell"/>
</dbReference>
<evidence type="ECO:0000313" key="2">
    <source>
        <dbReference type="EMBL" id="SOD63846.1"/>
    </source>
</evidence>
<feature type="transmembrane region" description="Helical" evidence="1">
    <location>
        <begin position="21"/>
        <end position="45"/>
    </location>
</feature>
<feature type="transmembrane region" description="Helical" evidence="1">
    <location>
        <begin position="158"/>
        <end position="178"/>
    </location>
</feature>
<gene>
    <name evidence="2" type="ORF">SAMN06297387_1135</name>
</gene>
<keyword evidence="1" id="KW-1133">Transmembrane helix</keyword>
<dbReference type="EMBL" id="OCNE01000013">
    <property type="protein sequence ID" value="SOD63846.1"/>
    <property type="molecule type" value="Genomic_DNA"/>
</dbReference>
<evidence type="ECO:0000313" key="3">
    <source>
        <dbReference type="Proteomes" id="UP000219072"/>
    </source>
</evidence>
<proteinExistence type="predicted"/>
<feature type="transmembrane region" description="Helical" evidence="1">
    <location>
        <begin position="115"/>
        <end position="138"/>
    </location>
</feature>
<feature type="transmembrane region" description="Helical" evidence="1">
    <location>
        <begin position="213"/>
        <end position="233"/>
    </location>
</feature>
<feature type="transmembrane region" description="Helical" evidence="1">
    <location>
        <begin position="185"/>
        <end position="207"/>
    </location>
</feature>
<keyword evidence="1" id="KW-0472">Membrane</keyword>
<dbReference type="RefSeq" id="WP_107500849.1">
    <property type="nucleotide sequence ID" value="NZ_OCNE01000013.1"/>
</dbReference>
<sequence length="247" mass="25415">MRQLLAVTGINLRNNMQSKALIVVFVGIGVLLVGIAGVVAGAFVLGPEADDGDSTPAELGNSLGLIGYATTVVIIGASYSVLFSVPLTRDKIRGTLESLLATPTSARQVWLGKSLALFLPGAIVGNVLALGLTLVLAYGYLGSGEVEWNGWLLLTTHVAVPLVYTGLSLVVHVAGLLGRVANANVLNVVFLPGFTATMLNLAGRGVVDAGSSAFLAINVGAAAVLVLLAVVFARKLTKERIVLSCRA</sequence>
<name>A0A286DYU7_9ACTN</name>
<accession>A0A286DYU7</accession>
<keyword evidence="1" id="KW-0812">Transmembrane</keyword>
<dbReference type="GO" id="GO:0140359">
    <property type="term" value="F:ABC-type transporter activity"/>
    <property type="evidence" value="ECO:0007669"/>
    <property type="project" value="InterPro"/>
</dbReference>
<dbReference type="Proteomes" id="UP000219072">
    <property type="component" value="Unassembled WGS sequence"/>
</dbReference>